<dbReference type="GO" id="GO:0003677">
    <property type="term" value="F:DNA binding"/>
    <property type="evidence" value="ECO:0007669"/>
    <property type="project" value="UniProtKB-KW"/>
</dbReference>
<dbReference type="OrthoDB" id="2127950at2759"/>
<dbReference type="GO" id="GO:0006352">
    <property type="term" value="P:DNA-templated transcription initiation"/>
    <property type="evidence" value="ECO:0007669"/>
    <property type="project" value="InterPro"/>
</dbReference>
<name>A0A2U9CQF7_SCOMX</name>
<dbReference type="GO" id="GO:0005634">
    <property type="term" value="C:nucleus"/>
    <property type="evidence" value="ECO:0007669"/>
    <property type="project" value="UniProtKB-SubCell"/>
</dbReference>
<dbReference type="InterPro" id="IPR012295">
    <property type="entry name" value="TBP_dom_sf"/>
</dbReference>
<accession>A0A2U9CQF7</accession>
<reference evidence="8 9" key="1">
    <citation type="submission" date="2017-12" db="EMBL/GenBank/DDBJ databases">
        <title>Integrating genomic resources of turbot (Scophthalmus maximus) in depth evaluation of genetic and physical mapping variation across individuals.</title>
        <authorList>
            <person name="Martinez P."/>
        </authorList>
    </citation>
    <scope>NUCLEOTIDE SEQUENCE [LARGE SCALE GENOMIC DNA]</scope>
</reference>
<evidence type="ECO:0000256" key="6">
    <source>
        <dbReference type="ARBA" id="ARBA00023242"/>
    </source>
</evidence>
<evidence type="ECO:0000256" key="3">
    <source>
        <dbReference type="ARBA" id="ARBA00023015"/>
    </source>
</evidence>
<organism evidence="8 9">
    <name type="scientific">Scophthalmus maximus</name>
    <name type="common">Turbot</name>
    <name type="synonym">Psetta maxima</name>
    <dbReference type="NCBI Taxonomy" id="52904"/>
    <lineage>
        <taxon>Eukaryota</taxon>
        <taxon>Metazoa</taxon>
        <taxon>Chordata</taxon>
        <taxon>Craniata</taxon>
        <taxon>Vertebrata</taxon>
        <taxon>Euteleostomi</taxon>
        <taxon>Actinopterygii</taxon>
        <taxon>Neopterygii</taxon>
        <taxon>Teleostei</taxon>
        <taxon>Neoteleostei</taxon>
        <taxon>Acanthomorphata</taxon>
        <taxon>Carangaria</taxon>
        <taxon>Pleuronectiformes</taxon>
        <taxon>Pleuronectoidei</taxon>
        <taxon>Scophthalmidae</taxon>
        <taxon>Scophthalmus</taxon>
    </lineage>
</organism>
<keyword evidence="5" id="KW-0804">Transcription</keyword>
<evidence type="ECO:0000256" key="4">
    <source>
        <dbReference type="ARBA" id="ARBA00023125"/>
    </source>
</evidence>
<keyword evidence="6" id="KW-0539">Nucleus</keyword>
<dbReference type="Proteomes" id="UP000246464">
    <property type="component" value="Chromosome 18"/>
</dbReference>
<sequence>MIRSRSCQVMEERMLEMFFDKHIANEEKMSDEPEGPPPESGQEDTDETEQMTEDVGRSAVNCISLDCSSQNPTGAAEVSGTSSLQQLGDASVRSDAPGTSAIPLIRQQQIIPRIRNVNSSVKLGCRLDLNFIAHNTWNVEYKKSGQLIMRIRKPRTTAMIYSSGRVICSGARSEEESRTAARRFAYKLMKLGLPVSFLNFKIQNVMATCSSFPVSLERLTQAYPQHCSYDPELFSGLFFKGIPGMTVNVFANGEMAFLGAKSTAEIYSAIDTICPMLSCFRRQGGQTQCTLTSLKEIKHK</sequence>
<protein>
    <submittedName>
        <fullName evidence="8">Putative TATA-box-binding protein-like</fullName>
    </submittedName>
</protein>
<evidence type="ECO:0000256" key="7">
    <source>
        <dbReference type="SAM" id="MobiDB-lite"/>
    </source>
</evidence>
<dbReference type="EMBL" id="CP026260">
    <property type="protein sequence ID" value="AWP18170.1"/>
    <property type="molecule type" value="Genomic_DNA"/>
</dbReference>
<feature type="compositionally biased region" description="Acidic residues" evidence="7">
    <location>
        <begin position="41"/>
        <end position="52"/>
    </location>
</feature>
<comment type="subcellular location">
    <subcellularLocation>
        <location evidence="1">Nucleus</location>
    </subcellularLocation>
</comment>
<dbReference type="InterPro" id="IPR000814">
    <property type="entry name" value="TBP"/>
</dbReference>
<evidence type="ECO:0000256" key="2">
    <source>
        <dbReference type="ARBA" id="ARBA00005560"/>
    </source>
</evidence>
<keyword evidence="9" id="KW-1185">Reference proteome</keyword>
<dbReference type="AlphaFoldDB" id="A0A2U9CQF7"/>
<dbReference type="FunFam" id="3.30.310.10:FF:000005">
    <property type="entry name" value="TATA box-binding protein-like 1"/>
    <property type="match status" value="1"/>
</dbReference>
<evidence type="ECO:0000313" key="9">
    <source>
        <dbReference type="Proteomes" id="UP000246464"/>
    </source>
</evidence>
<proteinExistence type="inferred from homology"/>
<keyword evidence="4" id="KW-0238">DNA-binding</keyword>
<dbReference type="SUPFAM" id="SSF55945">
    <property type="entry name" value="TATA-box binding protein-like"/>
    <property type="match status" value="2"/>
</dbReference>
<dbReference type="PANTHER" id="PTHR10126">
    <property type="entry name" value="TATA-BOX BINDING PROTEIN"/>
    <property type="match status" value="1"/>
</dbReference>
<dbReference type="Pfam" id="PF00352">
    <property type="entry name" value="TBP"/>
    <property type="match status" value="2"/>
</dbReference>
<dbReference type="STRING" id="52904.ENSSMAP00000019984"/>
<gene>
    <name evidence="8" type="ORF">SMAX5B_020644</name>
</gene>
<evidence type="ECO:0000256" key="1">
    <source>
        <dbReference type="ARBA" id="ARBA00004123"/>
    </source>
</evidence>
<dbReference type="Gene3D" id="3.30.310.10">
    <property type="entry name" value="TATA-Binding Protein"/>
    <property type="match status" value="2"/>
</dbReference>
<evidence type="ECO:0000256" key="5">
    <source>
        <dbReference type="ARBA" id="ARBA00023163"/>
    </source>
</evidence>
<evidence type="ECO:0000313" key="8">
    <source>
        <dbReference type="EMBL" id="AWP18170.1"/>
    </source>
</evidence>
<comment type="similarity">
    <text evidence="2">Belongs to the TBP family.</text>
</comment>
<dbReference type="CDD" id="cd00652">
    <property type="entry name" value="TBP_TLF"/>
    <property type="match status" value="1"/>
</dbReference>
<dbReference type="PRINTS" id="PR00686">
    <property type="entry name" value="TIFACTORIID"/>
</dbReference>
<keyword evidence="3" id="KW-0805">Transcription regulation</keyword>
<feature type="region of interest" description="Disordered" evidence="7">
    <location>
        <begin position="25"/>
        <end position="55"/>
    </location>
</feature>